<dbReference type="SUPFAM" id="SSF56801">
    <property type="entry name" value="Acetyl-CoA synthetase-like"/>
    <property type="match status" value="1"/>
</dbReference>
<feature type="domain" description="AMP-dependent ligase C-terminal" evidence="2">
    <location>
        <begin position="328"/>
        <end position="403"/>
    </location>
</feature>
<comment type="caution">
    <text evidence="3">The sequence shown here is derived from an EMBL/GenBank/DDBJ whole genome shotgun (WGS) entry which is preliminary data.</text>
</comment>
<dbReference type="InterPro" id="IPR045851">
    <property type="entry name" value="AMP-bd_C_sf"/>
</dbReference>
<dbReference type="PANTHER" id="PTHR43845:SF1">
    <property type="entry name" value="BLR5969 PROTEIN"/>
    <property type="match status" value="1"/>
</dbReference>
<dbReference type="InterPro" id="IPR028154">
    <property type="entry name" value="AMP-dep_Lig_C"/>
</dbReference>
<proteinExistence type="predicted"/>
<sequence>MSEHYDALELRDPAQREADLLMALPRQIAHAQAAAPAFAEILRGVDASAVRSREALAKLPVTRKSELLERQKAQRANDPLGGFSAIARGPSMRRVFASPGTIYEPEGVAPDYWRTARSLHAAGFRSGDLIHNSFSYHMTPAGAILESGAHALGCTVFPGGTGQTEQQLEAMAELKPDGYVGTPSFLKILVEKASAIDLQLPSLTKALVSGEAFPPSLRDWLAERGIRAVQSYATADLGLIAYETSAHEGLVLDEGVLVEIVRPGTGDPLPDGEVGEVVVTTFNRDYPLVRFGTGDLSAVLAGQCPTGRTNTRIKGWLGRADQTTKVRGMFVHPGQVAEVVKRFPEVARARLVVEGEMAQDRMTLKVEAPATEGLSERIAEAVREVTKLRSDVLCVPAGSLPNDGKVIEDARSYR</sequence>
<evidence type="ECO:0000259" key="1">
    <source>
        <dbReference type="Pfam" id="PF00501"/>
    </source>
</evidence>
<dbReference type="InterPro" id="IPR000873">
    <property type="entry name" value="AMP-dep_synth/lig_dom"/>
</dbReference>
<organism evidence="3 4">
    <name type="scientific">Variovorax robiniae</name>
    <dbReference type="NCBI Taxonomy" id="1836199"/>
    <lineage>
        <taxon>Bacteria</taxon>
        <taxon>Pseudomonadati</taxon>
        <taxon>Pseudomonadota</taxon>
        <taxon>Betaproteobacteria</taxon>
        <taxon>Burkholderiales</taxon>
        <taxon>Comamonadaceae</taxon>
        <taxon>Variovorax</taxon>
    </lineage>
</organism>
<evidence type="ECO:0000313" key="4">
    <source>
        <dbReference type="Proteomes" id="UP001367030"/>
    </source>
</evidence>
<accession>A0ABU8X570</accession>
<dbReference type="Gene3D" id="3.40.50.12780">
    <property type="entry name" value="N-terminal domain of ligase-like"/>
    <property type="match status" value="1"/>
</dbReference>
<dbReference type="EMBL" id="JBBKZS010000003">
    <property type="protein sequence ID" value="MEJ8854943.1"/>
    <property type="molecule type" value="Genomic_DNA"/>
</dbReference>
<dbReference type="Proteomes" id="UP001367030">
    <property type="component" value="Unassembled WGS sequence"/>
</dbReference>
<evidence type="ECO:0000313" key="3">
    <source>
        <dbReference type="EMBL" id="MEJ8854943.1"/>
    </source>
</evidence>
<dbReference type="RefSeq" id="WP_340335030.1">
    <property type="nucleotide sequence ID" value="NZ_JBBKZS010000003.1"/>
</dbReference>
<protein>
    <submittedName>
        <fullName evidence="3">AMP-binding protein</fullName>
    </submittedName>
</protein>
<name>A0ABU8X570_9BURK</name>
<dbReference type="Gene3D" id="3.30.300.30">
    <property type="match status" value="1"/>
</dbReference>
<dbReference type="InterPro" id="IPR042099">
    <property type="entry name" value="ANL_N_sf"/>
</dbReference>
<evidence type="ECO:0000259" key="2">
    <source>
        <dbReference type="Pfam" id="PF14535"/>
    </source>
</evidence>
<reference evidence="3 4" key="1">
    <citation type="submission" date="2024-03" db="EMBL/GenBank/DDBJ databases">
        <title>Novel species of the genus Variovorax.</title>
        <authorList>
            <person name="Liu Q."/>
            <person name="Xin Y.-H."/>
        </authorList>
    </citation>
    <scope>NUCLEOTIDE SEQUENCE [LARGE SCALE GENOMIC DNA]</scope>
    <source>
        <strain evidence="3 4">KACC 18901</strain>
    </source>
</reference>
<feature type="domain" description="AMP-dependent synthetase/ligase" evidence="1">
    <location>
        <begin position="148"/>
        <end position="280"/>
    </location>
</feature>
<dbReference type="Pfam" id="PF00501">
    <property type="entry name" value="AMP-binding"/>
    <property type="match status" value="1"/>
</dbReference>
<keyword evidence="4" id="KW-1185">Reference proteome</keyword>
<dbReference type="PANTHER" id="PTHR43845">
    <property type="entry name" value="BLR5969 PROTEIN"/>
    <property type="match status" value="1"/>
</dbReference>
<gene>
    <name evidence="3" type="ORF">WKW79_10215</name>
</gene>
<dbReference type="Pfam" id="PF14535">
    <property type="entry name" value="AMP-binding_C_2"/>
    <property type="match status" value="1"/>
</dbReference>